<dbReference type="InterPro" id="IPR049383">
    <property type="entry name" value="UbiD-like_N"/>
</dbReference>
<dbReference type="InterPro" id="IPR049381">
    <property type="entry name" value="UbiD-like_C"/>
</dbReference>
<gene>
    <name evidence="4" type="ORF">PQO03_03775</name>
</gene>
<evidence type="ECO:0000259" key="2">
    <source>
        <dbReference type="Pfam" id="PF20695"/>
    </source>
</evidence>
<feature type="domain" description="3-octaprenyl-4-hydroxybenzoate carboxy-lyase-like N-terminal" evidence="2">
    <location>
        <begin position="9"/>
        <end position="84"/>
    </location>
</feature>
<name>A0ABY7VWG4_9BACT</name>
<accession>A0ABY7VWG4</accession>
<dbReference type="Proteomes" id="UP001214250">
    <property type="component" value="Chromosome 1"/>
</dbReference>
<dbReference type="Pfam" id="PF01977">
    <property type="entry name" value="UbiD"/>
    <property type="match status" value="1"/>
</dbReference>
<keyword evidence="5" id="KW-1185">Reference proteome</keyword>
<evidence type="ECO:0000313" key="5">
    <source>
        <dbReference type="Proteomes" id="UP001214250"/>
    </source>
</evidence>
<evidence type="ECO:0000259" key="1">
    <source>
        <dbReference type="Pfam" id="PF01977"/>
    </source>
</evidence>
<proteinExistence type="predicted"/>
<evidence type="ECO:0000259" key="3">
    <source>
        <dbReference type="Pfam" id="PF20696"/>
    </source>
</evidence>
<dbReference type="PANTHER" id="PTHR30108">
    <property type="entry name" value="3-OCTAPRENYL-4-HYDROXYBENZOATE CARBOXY-LYASE-RELATED"/>
    <property type="match status" value="1"/>
</dbReference>
<dbReference type="SUPFAM" id="SSF50475">
    <property type="entry name" value="FMN-binding split barrel"/>
    <property type="match status" value="1"/>
</dbReference>
<dbReference type="SUPFAM" id="SSF143968">
    <property type="entry name" value="UbiD C-terminal domain-like"/>
    <property type="match status" value="2"/>
</dbReference>
<sequence>MYTSTKDLVEALETQGRLIRIKEEVDPYLEMAYIQRRVYAQKAGAVLFENVKGSKFPCVSNLFGSIEQTEAIFQGRCETVKELLSYKADKEKAQGLMKKPWKIIPLLKEALYTLPKKIKNAPVMECEAKLSELPQIVCWEKDGGAFVTLPQVYSEGVHKPGPMNSNLGMYRIQLSGESYEKDSEIGLHYQIHRGIGVHHEAHRKVKKPFRVAIFVGGPPSMTFSAVMPLPEGLPEVVFSGLLQGRRWRYSKYKEWTVAAEADFCILGTVDENDLKAEGPFGDHLGYYSLVHELPYMKVEKVFHRKDAIWPFTVVGRPPQEDTSFGDVIHQLTGDVLPSELPGLRELNAVDEAGVHPLLLATAEDRYLPYCDDGEPYELHTIAHAILGKGQLSLAKYLFLLGDGDEKAPHVHDYEKFFKYALERLDFSRDLHFHTCTTMDTLDYSGTELNKGSKLVLIACGKRKRALAKKIPELFKSPFDGQAHMVMDGVVSLDIGNWESREKAREEGEVLSNELKVGEGIALIILTEEAEFCAQSIENFLWLTFTRSDPAADIYGLRSRYLDKHWSCDAPMIIDARVKKHHAPVLEEDPSIAKRADEILAKYLR</sequence>
<dbReference type="RefSeq" id="WP_274151238.1">
    <property type="nucleotide sequence ID" value="NZ_CP117811.1"/>
</dbReference>
<dbReference type="PANTHER" id="PTHR30108:SF7">
    <property type="entry name" value="3-POLYPRENYL-4-HYDROXYBENZOATE DECARBOXYLASE"/>
    <property type="match status" value="1"/>
</dbReference>
<dbReference type="InterPro" id="IPR048304">
    <property type="entry name" value="UbiD_Rift_dom"/>
</dbReference>
<reference evidence="4 5" key="1">
    <citation type="submission" date="2023-02" db="EMBL/GenBank/DDBJ databases">
        <title>Genome sequence of Lentisphaera profundi SAORIC-696.</title>
        <authorList>
            <person name="Kim e."/>
            <person name="Cho J.-C."/>
            <person name="Choi A."/>
            <person name="Kang I."/>
        </authorList>
    </citation>
    <scope>NUCLEOTIDE SEQUENCE [LARGE SCALE GENOMIC DNA]</scope>
    <source>
        <strain evidence="4 5">SAORIC-696</strain>
    </source>
</reference>
<dbReference type="InterPro" id="IPR002830">
    <property type="entry name" value="UbiD"/>
</dbReference>
<evidence type="ECO:0000313" key="4">
    <source>
        <dbReference type="EMBL" id="WDE97074.1"/>
    </source>
</evidence>
<dbReference type="EMBL" id="CP117811">
    <property type="protein sequence ID" value="WDE97074.1"/>
    <property type="molecule type" value="Genomic_DNA"/>
</dbReference>
<dbReference type="Pfam" id="PF20696">
    <property type="entry name" value="UbiD_C"/>
    <property type="match status" value="1"/>
</dbReference>
<dbReference type="Gene3D" id="3.40.1670.10">
    <property type="entry name" value="UbiD C-terminal domain-like"/>
    <property type="match status" value="1"/>
</dbReference>
<feature type="domain" description="3-octaprenyl-4-hydroxybenzoate carboxy-lyase-like Rift-related" evidence="1">
    <location>
        <begin position="120"/>
        <end position="317"/>
    </location>
</feature>
<protein>
    <submittedName>
        <fullName evidence="4">UbiD family decarboxylase</fullName>
    </submittedName>
</protein>
<feature type="domain" description="3-octaprenyl-4-hydroxybenzoate carboxy-lyase-like C-terminal" evidence="3">
    <location>
        <begin position="324"/>
        <end position="458"/>
    </location>
</feature>
<organism evidence="4 5">
    <name type="scientific">Lentisphaera profundi</name>
    <dbReference type="NCBI Taxonomy" id="1658616"/>
    <lineage>
        <taxon>Bacteria</taxon>
        <taxon>Pseudomonadati</taxon>
        <taxon>Lentisphaerota</taxon>
        <taxon>Lentisphaeria</taxon>
        <taxon>Lentisphaerales</taxon>
        <taxon>Lentisphaeraceae</taxon>
        <taxon>Lentisphaera</taxon>
    </lineage>
</organism>
<dbReference type="Pfam" id="PF20695">
    <property type="entry name" value="UbiD_N"/>
    <property type="match status" value="1"/>
</dbReference>